<organism evidence="2 3">
    <name type="scientific">Pythium insidiosum</name>
    <name type="common">Pythiosis disease agent</name>
    <dbReference type="NCBI Taxonomy" id="114742"/>
    <lineage>
        <taxon>Eukaryota</taxon>
        <taxon>Sar</taxon>
        <taxon>Stramenopiles</taxon>
        <taxon>Oomycota</taxon>
        <taxon>Peronosporomycetes</taxon>
        <taxon>Pythiales</taxon>
        <taxon>Pythiaceae</taxon>
        <taxon>Pythium</taxon>
    </lineage>
</organism>
<evidence type="ECO:0000313" key="3">
    <source>
        <dbReference type="Proteomes" id="UP001209570"/>
    </source>
</evidence>
<name>A0AAD5LRN3_PYTIN</name>
<evidence type="ECO:0000256" key="1">
    <source>
        <dbReference type="SAM" id="MobiDB-lite"/>
    </source>
</evidence>
<dbReference type="EMBL" id="JAKCXM010001727">
    <property type="protein sequence ID" value="KAJ0390709.1"/>
    <property type="molecule type" value="Genomic_DNA"/>
</dbReference>
<reference evidence="2" key="1">
    <citation type="submission" date="2021-12" db="EMBL/GenBank/DDBJ databases">
        <title>Prjna785345.</title>
        <authorList>
            <person name="Rujirawat T."/>
            <person name="Krajaejun T."/>
        </authorList>
    </citation>
    <scope>NUCLEOTIDE SEQUENCE</scope>
    <source>
        <strain evidence="2">Pi057C3</strain>
    </source>
</reference>
<feature type="region of interest" description="Disordered" evidence="1">
    <location>
        <begin position="341"/>
        <end position="461"/>
    </location>
</feature>
<evidence type="ECO:0000313" key="2">
    <source>
        <dbReference type="EMBL" id="KAJ0390709.1"/>
    </source>
</evidence>
<protein>
    <recommendedName>
        <fullName evidence="4">Retrotransposon gag domain-containing protein</fullName>
    </recommendedName>
</protein>
<dbReference type="Proteomes" id="UP001209570">
    <property type="component" value="Unassembled WGS sequence"/>
</dbReference>
<feature type="compositionally biased region" description="Basic and acidic residues" evidence="1">
    <location>
        <begin position="420"/>
        <end position="439"/>
    </location>
</feature>
<dbReference type="AlphaFoldDB" id="A0AAD5LRN3"/>
<evidence type="ECO:0008006" key="4">
    <source>
        <dbReference type="Google" id="ProtNLM"/>
    </source>
</evidence>
<proteinExistence type="predicted"/>
<feature type="compositionally biased region" description="Acidic residues" evidence="1">
    <location>
        <begin position="390"/>
        <end position="405"/>
    </location>
</feature>
<sequence>MQRKIEQAMTKAAGGLADEDEVRRVAEQYIGKSKAEVTRMQEDIYLKDSIISGLERYVQELADERDAAIKQKALLAAPNGVRHLQATADMSNEYDSEARPTQPGLDSASTAPRPTRSRRPGVKMEGGATKMQQEAPPTPFSSGDYLADIYDVCVGQDRPVNSAARLRASAVSDLKAFDGRYRDEFKGKAWLSSVRAAFRRDQYTDGECCLHFPDLLSDRSKTWYRQLPRTVRADWGRLQAEFEQEYCGATVTPQQRYFEMRRRPNEEPIDYLYRLNVQAREAGLAYDRPENARPHVRQFISSCEDPELARQLAGLRLSNEEELRDVLKQLLYQSMRAKRDDIVKGRASKRDQDQGELREGRPKERNAKPAQLGSKGRPIQVYALNGTSSDDPEYSDSDVSDEESDLDPHDVSNDGQEVDSITRDGDRGVDRLEPTRQDAVELLSKATPGRPLQPLRFTAPS</sequence>
<comment type="caution">
    <text evidence="2">The sequence shown here is derived from an EMBL/GenBank/DDBJ whole genome shotgun (WGS) entry which is preliminary data.</text>
</comment>
<accession>A0AAD5LRN3</accession>
<keyword evidence="3" id="KW-1185">Reference proteome</keyword>
<gene>
    <name evidence="2" type="ORF">P43SY_010749</name>
</gene>
<feature type="compositionally biased region" description="Basic and acidic residues" evidence="1">
    <location>
        <begin position="341"/>
        <end position="367"/>
    </location>
</feature>
<feature type="region of interest" description="Disordered" evidence="1">
    <location>
        <begin position="87"/>
        <end position="140"/>
    </location>
</feature>